<dbReference type="Pfam" id="PF17811">
    <property type="entry name" value="JHD"/>
    <property type="match status" value="1"/>
</dbReference>
<feature type="domain" description="JmjC" evidence="16">
    <location>
        <begin position="181"/>
        <end position="338"/>
    </location>
</feature>
<comment type="subcellular location">
    <subcellularLocation>
        <location evidence="2">Nucleus</location>
    </subcellularLocation>
</comment>
<dbReference type="FunCoup" id="K0KDG8">
    <property type="interactions" value="14"/>
</dbReference>
<dbReference type="GO" id="GO:0005634">
    <property type="term" value="C:nucleus"/>
    <property type="evidence" value="ECO:0007669"/>
    <property type="project" value="UniProtKB-SubCell"/>
</dbReference>
<dbReference type="PROSITE" id="PS51184">
    <property type="entry name" value="JMJC"/>
    <property type="match status" value="1"/>
</dbReference>
<evidence type="ECO:0000256" key="8">
    <source>
        <dbReference type="ARBA" id="ARBA00022964"/>
    </source>
</evidence>
<dbReference type="GO" id="GO:0046872">
    <property type="term" value="F:metal ion binding"/>
    <property type="evidence" value="ECO:0007669"/>
    <property type="project" value="UniProtKB-KW"/>
</dbReference>
<dbReference type="InterPro" id="IPR050690">
    <property type="entry name" value="JHDM1_Histone_Demethylase"/>
</dbReference>
<dbReference type="InterPro" id="IPR041667">
    <property type="entry name" value="Cupin_8"/>
</dbReference>
<comment type="similarity">
    <text evidence="3">Belongs to the JHDM1 histone demethylase family.</text>
</comment>
<evidence type="ECO:0000256" key="6">
    <source>
        <dbReference type="ARBA" id="ARBA00022833"/>
    </source>
</evidence>
<dbReference type="Proteomes" id="UP000009328">
    <property type="component" value="Unassembled WGS sequence"/>
</dbReference>
<evidence type="ECO:0000256" key="3">
    <source>
        <dbReference type="ARBA" id="ARBA00008037"/>
    </source>
</evidence>
<proteinExistence type="inferred from homology"/>
<evidence type="ECO:0000256" key="12">
    <source>
        <dbReference type="ARBA" id="ARBA00023163"/>
    </source>
</evidence>
<comment type="cofactor">
    <cofactor evidence="1">
        <name>Fe(2+)</name>
        <dbReference type="ChEBI" id="CHEBI:29033"/>
    </cofactor>
</comment>
<keyword evidence="12" id="KW-0804">Transcription</keyword>
<dbReference type="Gene3D" id="2.60.120.650">
    <property type="entry name" value="Cupin"/>
    <property type="match status" value="1"/>
</dbReference>
<dbReference type="HOGENOM" id="CLU_003540_6_2_1"/>
<keyword evidence="10" id="KW-0408">Iron</keyword>
<name>K0KDG8_WICCF</name>
<keyword evidence="6" id="KW-0862">Zinc</keyword>
<evidence type="ECO:0000313" key="17">
    <source>
        <dbReference type="EMBL" id="CCH43160.1"/>
    </source>
</evidence>
<dbReference type="EC" id="1.14.11.27" evidence="4"/>
<keyword evidence="13" id="KW-0539">Nucleus</keyword>
<comment type="caution">
    <text evidence="17">The sequence shown here is derived from an EMBL/GenBank/DDBJ whole genome shotgun (WGS) entry which is preliminary data.</text>
</comment>
<dbReference type="AlphaFoldDB" id="K0KDG8"/>
<dbReference type="SMART" id="SM00558">
    <property type="entry name" value="JmjC"/>
    <property type="match status" value="1"/>
</dbReference>
<dbReference type="STRING" id="1206466.K0KDG8"/>
<protein>
    <recommendedName>
        <fullName evidence="4">[histone H3]-dimethyl-L-lysine(36) demethylase</fullName>
        <ecNumber evidence="4">1.14.11.27</ecNumber>
    </recommendedName>
    <alternativeName>
        <fullName evidence="14">[Histone-H3]-lysine-36 demethylase 1</fullName>
    </alternativeName>
</protein>
<evidence type="ECO:0000256" key="13">
    <source>
        <dbReference type="ARBA" id="ARBA00023242"/>
    </source>
</evidence>
<evidence type="ECO:0000256" key="10">
    <source>
        <dbReference type="ARBA" id="ARBA00023004"/>
    </source>
</evidence>
<accession>K0KDG8</accession>
<reference evidence="17 18" key="1">
    <citation type="journal article" date="2012" name="Eukaryot. Cell">
        <title>Draft genome sequence of Wickerhamomyces ciferrii NRRL Y-1031 F-60-10.</title>
        <authorList>
            <person name="Schneider J."/>
            <person name="Andrea H."/>
            <person name="Blom J."/>
            <person name="Jaenicke S."/>
            <person name="Ruckert C."/>
            <person name="Schorsch C."/>
            <person name="Szczepanowski R."/>
            <person name="Farwick M."/>
            <person name="Goesmann A."/>
            <person name="Puhler A."/>
            <person name="Schaffer S."/>
            <person name="Tauch A."/>
            <person name="Kohler T."/>
            <person name="Brinkrolf K."/>
        </authorList>
    </citation>
    <scope>NUCLEOTIDE SEQUENCE [LARGE SCALE GENOMIC DNA]</scope>
    <source>
        <strain evidence="18">ATCC 14091 / BCRC 22168 / CBS 111 / JCM 3599 / NBRC 0793 / NRRL Y-1031 F-60-10</strain>
    </source>
</reference>
<evidence type="ECO:0000256" key="15">
    <source>
        <dbReference type="ARBA" id="ARBA00047915"/>
    </source>
</evidence>
<evidence type="ECO:0000256" key="7">
    <source>
        <dbReference type="ARBA" id="ARBA00022853"/>
    </source>
</evidence>
<sequence length="462" mass="53401">MTDEECPECPNYQKPIPSHSLKISTYHCVNCSQIYGPSLWKRISKRQKRKIDYVALDKGDVDRINLEEHPHIQEFKNWKNDTEVQVIKGSELLSKGGDHGFLNPVKIIASEKDDTGLYIPHEFSLNLLINQLGEDYPIEIMDVLTQNSISPSWSLVEWIDYFQNTSPQDRERILNVLSLEISHCEIGQQIQRPKFVDSVDLVDLVWPQETDLPKPKVSKYCLMGIKNSYTDFHLDFAGTSVYYTILKGSKQFIFFPPTDLNLKKYVNWLNDDKLQNEFLGNLGLEGGIKVELCQGEVLIIPSGWIHGVFTPEDSIVIGGNFLTSFNLVEQFKIIDVEFRTGVDKKFKFPDFDKLMWFTCLAFIQSDDDIKLGDKPSINLELIQAKALQKWIHKQFQLHQNGDLKTKRCIKDNYPQRIIGFKMDELISKFDERVKIIEEQDDKEILMIDDDKNGIKNGIKNES</sequence>
<evidence type="ECO:0000256" key="11">
    <source>
        <dbReference type="ARBA" id="ARBA00023015"/>
    </source>
</evidence>
<evidence type="ECO:0000313" key="18">
    <source>
        <dbReference type="Proteomes" id="UP000009328"/>
    </source>
</evidence>
<keyword evidence="9" id="KW-0560">Oxidoreductase</keyword>
<dbReference type="InterPro" id="IPR003347">
    <property type="entry name" value="JmjC_dom"/>
</dbReference>
<keyword evidence="7" id="KW-0156">Chromatin regulator</keyword>
<dbReference type="Pfam" id="PF13621">
    <property type="entry name" value="Cupin_8"/>
    <property type="match status" value="1"/>
</dbReference>
<keyword evidence="18" id="KW-1185">Reference proteome</keyword>
<evidence type="ECO:0000256" key="9">
    <source>
        <dbReference type="ARBA" id="ARBA00023002"/>
    </source>
</evidence>
<evidence type="ECO:0000256" key="14">
    <source>
        <dbReference type="ARBA" id="ARBA00031083"/>
    </source>
</evidence>
<dbReference type="GO" id="GO:0140680">
    <property type="term" value="F:histone H3K36me/H3K36me2 demethylase activity"/>
    <property type="evidence" value="ECO:0007669"/>
    <property type="project" value="UniProtKB-EC"/>
</dbReference>
<dbReference type="InParanoid" id="K0KDG8"/>
<evidence type="ECO:0000256" key="5">
    <source>
        <dbReference type="ARBA" id="ARBA00022723"/>
    </source>
</evidence>
<dbReference type="SUPFAM" id="SSF51197">
    <property type="entry name" value="Clavaminate synthase-like"/>
    <property type="match status" value="1"/>
</dbReference>
<dbReference type="EMBL" id="CAIF01000070">
    <property type="protein sequence ID" value="CCH43160.1"/>
    <property type="molecule type" value="Genomic_DNA"/>
</dbReference>
<keyword evidence="8" id="KW-0223">Dioxygenase</keyword>
<gene>
    <name evidence="17" type="ORF">BN7_2707</name>
</gene>
<keyword evidence="5" id="KW-0479">Metal-binding</keyword>
<organism evidence="17 18">
    <name type="scientific">Wickerhamomyces ciferrii (strain ATCC 14091 / BCRC 22168 / CBS 111 / JCM 3599 / NBRC 0793 / NRRL Y-1031 F-60-10)</name>
    <name type="common">Yeast</name>
    <name type="synonym">Pichia ciferrii</name>
    <dbReference type="NCBI Taxonomy" id="1206466"/>
    <lineage>
        <taxon>Eukaryota</taxon>
        <taxon>Fungi</taxon>
        <taxon>Dikarya</taxon>
        <taxon>Ascomycota</taxon>
        <taxon>Saccharomycotina</taxon>
        <taxon>Saccharomycetes</taxon>
        <taxon>Phaffomycetales</taxon>
        <taxon>Wickerhamomycetaceae</taxon>
        <taxon>Wickerhamomyces</taxon>
    </lineage>
</organism>
<dbReference type="InterPro" id="IPR041070">
    <property type="entry name" value="JHD"/>
</dbReference>
<comment type="catalytic activity">
    <reaction evidence="15">
        <text>N(6),N(6)-dimethyl-L-lysyl(36)-[histone H3] + 2 2-oxoglutarate + 2 O2 = L-lysyl(36)-[histone H3] + 2 formaldehyde + 2 succinate + 2 CO2</text>
        <dbReference type="Rhea" id="RHEA:42032"/>
        <dbReference type="Rhea" id="RHEA-COMP:9785"/>
        <dbReference type="Rhea" id="RHEA-COMP:9787"/>
        <dbReference type="ChEBI" id="CHEBI:15379"/>
        <dbReference type="ChEBI" id="CHEBI:16526"/>
        <dbReference type="ChEBI" id="CHEBI:16810"/>
        <dbReference type="ChEBI" id="CHEBI:16842"/>
        <dbReference type="ChEBI" id="CHEBI:29969"/>
        <dbReference type="ChEBI" id="CHEBI:30031"/>
        <dbReference type="ChEBI" id="CHEBI:61976"/>
        <dbReference type="EC" id="1.14.11.27"/>
    </reaction>
</comment>
<evidence type="ECO:0000256" key="2">
    <source>
        <dbReference type="ARBA" id="ARBA00004123"/>
    </source>
</evidence>
<dbReference type="PANTHER" id="PTHR23123">
    <property type="entry name" value="PHD/F-BOX CONTAINING PROTEIN"/>
    <property type="match status" value="1"/>
</dbReference>
<evidence type="ECO:0000259" key="16">
    <source>
        <dbReference type="PROSITE" id="PS51184"/>
    </source>
</evidence>
<evidence type="ECO:0000256" key="1">
    <source>
        <dbReference type="ARBA" id="ARBA00001954"/>
    </source>
</evidence>
<keyword evidence="11" id="KW-0805">Transcription regulation</keyword>
<dbReference type="eggNOG" id="KOG1633">
    <property type="taxonomic scope" value="Eukaryota"/>
</dbReference>
<evidence type="ECO:0000256" key="4">
    <source>
        <dbReference type="ARBA" id="ARBA00013246"/>
    </source>
</evidence>